<gene>
    <name evidence="6" type="ORF">D7Z26_02835</name>
</gene>
<dbReference type="Pfam" id="PF00005">
    <property type="entry name" value="ABC_tran"/>
    <property type="match status" value="1"/>
</dbReference>
<dbReference type="InterPro" id="IPR003439">
    <property type="entry name" value="ABC_transporter-like_ATP-bd"/>
</dbReference>
<dbReference type="AlphaFoldDB" id="A0A494Y3S3"/>
<dbReference type="InterPro" id="IPR027417">
    <property type="entry name" value="P-loop_NTPase"/>
</dbReference>
<dbReference type="EMBL" id="RBZM01000002">
    <property type="protein sequence ID" value="RKP56941.1"/>
    <property type="molecule type" value="Genomic_DNA"/>
</dbReference>
<sequence length="253" mass="28044">MEPIVAIADLSKAYRNNRGVRNITLELRRGDVYGLLGPNGAGKTTLLKLMTGLIRPDSGSIALFGRSIGESFESAMNKVGCMIESADFYEYTNAVDYLKLVARFYPNLRREAIMQTLEQVGLSPYAHEKIKFFSTGMKQKLALAAAVLPDPELVLLDEPTNGLDIEGIVLFREMVRRLSSERGITFLISSHMIHELEQLCNRIGIVFGGELVQEGEVADLLRDGSTLEQFYIRQLARSKEAISDGQLTSGNPQ</sequence>
<reference evidence="6 7" key="1">
    <citation type="submission" date="2018-10" db="EMBL/GenBank/DDBJ databases">
        <title>Cohnella sp. M2MS4P-1, whole genome shotgun sequence.</title>
        <authorList>
            <person name="Tuo L."/>
        </authorList>
    </citation>
    <scope>NUCLEOTIDE SEQUENCE [LARGE SCALE GENOMIC DNA]</scope>
    <source>
        <strain evidence="6 7">M2MS4P-1</strain>
    </source>
</reference>
<comment type="caution">
    <text evidence="6">The sequence shown here is derived from an EMBL/GenBank/DDBJ whole genome shotgun (WGS) entry which is preliminary data.</text>
</comment>
<evidence type="ECO:0000313" key="7">
    <source>
        <dbReference type="Proteomes" id="UP000282076"/>
    </source>
</evidence>
<organism evidence="6 7">
    <name type="scientific">Cohnella endophytica</name>
    <dbReference type="NCBI Taxonomy" id="2419778"/>
    <lineage>
        <taxon>Bacteria</taxon>
        <taxon>Bacillati</taxon>
        <taxon>Bacillota</taxon>
        <taxon>Bacilli</taxon>
        <taxon>Bacillales</taxon>
        <taxon>Paenibacillaceae</taxon>
        <taxon>Cohnella</taxon>
    </lineage>
</organism>
<dbReference type="PANTHER" id="PTHR43335:SF4">
    <property type="entry name" value="ABC TRANSPORTER, ATP-BINDING PROTEIN"/>
    <property type="match status" value="1"/>
</dbReference>
<accession>A0A494Y3S3</accession>
<evidence type="ECO:0000256" key="3">
    <source>
        <dbReference type="ARBA" id="ARBA00022741"/>
    </source>
</evidence>
<evidence type="ECO:0000256" key="2">
    <source>
        <dbReference type="ARBA" id="ARBA00022448"/>
    </source>
</evidence>
<keyword evidence="4 6" id="KW-0067">ATP-binding</keyword>
<dbReference type="OrthoDB" id="9804819at2"/>
<keyword evidence="7" id="KW-1185">Reference proteome</keyword>
<dbReference type="Proteomes" id="UP000282076">
    <property type="component" value="Unassembled WGS sequence"/>
</dbReference>
<evidence type="ECO:0000259" key="5">
    <source>
        <dbReference type="PROSITE" id="PS50893"/>
    </source>
</evidence>
<dbReference type="SUPFAM" id="SSF52540">
    <property type="entry name" value="P-loop containing nucleoside triphosphate hydrolases"/>
    <property type="match status" value="1"/>
</dbReference>
<dbReference type="SMART" id="SM00382">
    <property type="entry name" value="AAA"/>
    <property type="match status" value="1"/>
</dbReference>
<dbReference type="RefSeq" id="WP_120974557.1">
    <property type="nucleotide sequence ID" value="NZ_RBZM01000002.1"/>
</dbReference>
<dbReference type="Gene3D" id="3.40.50.300">
    <property type="entry name" value="P-loop containing nucleotide triphosphate hydrolases"/>
    <property type="match status" value="1"/>
</dbReference>
<comment type="similarity">
    <text evidence="1">Belongs to the ABC transporter superfamily.</text>
</comment>
<evidence type="ECO:0000313" key="6">
    <source>
        <dbReference type="EMBL" id="RKP56941.1"/>
    </source>
</evidence>
<evidence type="ECO:0000256" key="4">
    <source>
        <dbReference type="ARBA" id="ARBA00022840"/>
    </source>
</evidence>
<proteinExistence type="inferred from homology"/>
<evidence type="ECO:0000256" key="1">
    <source>
        <dbReference type="ARBA" id="ARBA00005417"/>
    </source>
</evidence>
<feature type="domain" description="ABC transporter" evidence="5">
    <location>
        <begin position="5"/>
        <end position="233"/>
    </location>
</feature>
<dbReference type="PROSITE" id="PS50893">
    <property type="entry name" value="ABC_TRANSPORTER_2"/>
    <property type="match status" value="1"/>
</dbReference>
<protein>
    <submittedName>
        <fullName evidence="6">ABC transporter ATP-binding protein</fullName>
    </submittedName>
</protein>
<keyword evidence="2" id="KW-0813">Transport</keyword>
<dbReference type="PANTHER" id="PTHR43335">
    <property type="entry name" value="ABC TRANSPORTER, ATP-BINDING PROTEIN"/>
    <property type="match status" value="1"/>
</dbReference>
<dbReference type="InterPro" id="IPR003593">
    <property type="entry name" value="AAA+_ATPase"/>
</dbReference>
<name>A0A494Y3S3_9BACL</name>
<dbReference type="GO" id="GO:0005524">
    <property type="term" value="F:ATP binding"/>
    <property type="evidence" value="ECO:0007669"/>
    <property type="project" value="UniProtKB-KW"/>
</dbReference>
<keyword evidence="3" id="KW-0547">Nucleotide-binding</keyword>
<dbReference type="GO" id="GO:0016887">
    <property type="term" value="F:ATP hydrolysis activity"/>
    <property type="evidence" value="ECO:0007669"/>
    <property type="project" value="InterPro"/>
</dbReference>